<dbReference type="GO" id="GO:0003677">
    <property type="term" value="F:DNA binding"/>
    <property type="evidence" value="ECO:0007669"/>
    <property type="project" value="UniProtKB-KW"/>
</dbReference>
<evidence type="ECO:0000259" key="4">
    <source>
        <dbReference type="PROSITE" id="PS51077"/>
    </source>
</evidence>
<keyword evidence="2" id="KW-0238">DNA-binding</keyword>
<dbReference type="SMART" id="SM00346">
    <property type="entry name" value="HTH_ICLR"/>
    <property type="match status" value="1"/>
</dbReference>
<dbReference type="SUPFAM" id="SSF46785">
    <property type="entry name" value="Winged helix' DNA-binding domain"/>
    <property type="match status" value="1"/>
</dbReference>
<evidence type="ECO:0000259" key="5">
    <source>
        <dbReference type="PROSITE" id="PS51078"/>
    </source>
</evidence>
<gene>
    <name evidence="6" type="ORF">D3H34_07220</name>
</gene>
<dbReference type="InterPro" id="IPR014757">
    <property type="entry name" value="Tscrpt_reg_IclR_C"/>
</dbReference>
<dbReference type="PANTHER" id="PTHR30136">
    <property type="entry name" value="HELIX-TURN-HELIX TRANSCRIPTIONAL REGULATOR, ICLR FAMILY"/>
    <property type="match status" value="1"/>
</dbReference>
<evidence type="ECO:0000256" key="2">
    <source>
        <dbReference type="ARBA" id="ARBA00023125"/>
    </source>
</evidence>
<sequence>MSTGKKAQVTDGTSAREIEGVIKSAKRVLELFEYFAECRRPLSVTDLVRGLNYPQSSASALLKSLTRLGYLDYDRQKRLYVPTLRVALFGGWVQDQLFSQTSLSHLIDELHAASGGEAVILGMQNDIYVQYIHLVQAPQQQVPSWYIKPGSLRPLCRSAAGRILLSRKTDVEVQQLLWRINAEEEPHLRMQVSDLLKELDRIRQDGYAYTEGTVNPGVGVLAVEMPTPPSQPPMALGIGGRIDTLRMDRERYLALLNEALQPYRARTPSGRP</sequence>
<dbReference type="PROSITE" id="PS51078">
    <property type="entry name" value="ICLR_ED"/>
    <property type="match status" value="1"/>
</dbReference>
<dbReference type="Gene3D" id="1.10.10.10">
    <property type="entry name" value="Winged helix-like DNA-binding domain superfamily/Winged helix DNA-binding domain"/>
    <property type="match status" value="1"/>
</dbReference>
<dbReference type="SUPFAM" id="SSF55781">
    <property type="entry name" value="GAF domain-like"/>
    <property type="match status" value="1"/>
</dbReference>
<evidence type="ECO:0000256" key="1">
    <source>
        <dbReference type="ARBA" id="ARBA00023015"/>
    </source>
</evidence>
<dbReference type="InterPro" id="IPR036390">
    <property type="entry name" value="WH_DNA-bd_sf"/>
</dbReference>
<feature type="domain" description="IclR-ED" evidence="5">
    <location>
        <begin position="85"/>
        <end position="272"/>
    </location>
</feature>
<dbReference type="Gene3D" id="3.30.450.40">
    <property type="match status" value="1"/>
</dbReference>
<name>A0A9X8D7A1_9BURK</name>
<keyword evidence="1" id="KW-0805">Transcription regulation</keyword>
<dbReference type="GO" id="GO:0045892">
    <property type="term" value="P:negative regulation of DNA-templated transcription"/>
    <property type="evidence" value="ECO:0007669"/>
    <property type="project" value="TreeGrafter"/>
</dbReference>
<dbReference type="InterPro" id="IPR050707">
    <property type="entry name" value="HTH_MetabolicPath_Reg"/>
</dbReference>
<dbReference type="Pfam" id="PF01614">
    <property type="entry name" value="IclR_C"/>
    <property type="match status" value="1"/>
</dbReference>
<dbReference type="GO" id="GO:0003700">
    <property type="term" value="F:DNA-binding transcription factor activity"/>
    <property type="evidence" value="ECO:0007669"/>
    <property type="project" value="TreeGrafter"/>
</dbReference>
<feature type="domain" description="HTH iclR-type" evidence="4">
    <location>
        <begin position="22"/>
        <end position="84"/>
    </location>
</feature>
<dbReference type="PANTHER" id="PTHR30136:SF35">
    <property type="entry name" value="HTH-TYPE TRANSCRIPTIONAL REGULATOR RV1719"/>
    <property type="match status" value="1"/>
</dbReference>
<dbReference type="AlphaFoldDB" id="A0A9X8D7A1"/>
<accession>A0A9X8D7A1</accession>
<dbReference type="InterPro" id="IPR005471">
    <property type="entry name" value="Tscrpt_reg_IclR_N"/>
</dbReference>
<evidence type="ECO:0000313" key="6">
    <source>
        <dbReference type="EMBL" id="RIX83217.1"/>
    </source>
</evidence>
<dbReference type="OrthoDB" id="8994386at2"/>
<dbReference type="InterPro" id="IPR036388">
    <property type="entry name" value="WH-like_DNA-bd_sf"/>
</dbReference>
<keyword evidence="3" id="KW-0804">Transcription</keyword>
<keyword evidence="7" id="KW-1185">Reference proteome</keyword>
<proteinExistence type="predicted"/>
<dbReference type="EMBL" id="QXMN01000005">
    <property type="protein sequence ID" value="RIX83217.1"/>
    <property type="molecule type" value="Genomic_DNA"/>
</dbReference>
<dbReference type="Proteomes" id="UP000265619">
    <property type="component" value="Unassembled WGS sequence"/>
</dbReference>
<dbReference type="PROSITE" id="PS51077">
    <property type="entry name" value="HTH_ICLR"/>
    <property type="match status" value="1"/>
</dbReference>
<reference evidence="6 7" key="1">
    <citation type="submission" date="2018-09" db="EMBL/GenBank/DDBJ databases">
        <title>Acidovorax cavernicola nov. sp. isolated from Gruta de las Maravillas (Aracena, Spain).</title>
        <authorList>
            <person name="Jurado V."/>
            <person name="Gutierrez-Patricio S."/>
            <person name="Gonzalez-Pimentel J.L."/>
            <person name="Miller A.Z."/>
            <person name="Laiz L."/>
            <person name="Saiz-Jimenez C."/>
        </authorList>
    </citation>
    <scope>NUCLEOTIDE SEQUENCE [LARGE SCALE GENOMIC DNA]</scope>
    <source>
        <strain evidence="6 7">1011MAR4D40.2</strain>
    </source>
</reference>
<evidence type="ECO:0000313" key="7">
    <source>
        <dbReference type="Proteomes" id="UP000265619"/>
    </source>
</evidence>
<dbReference type="Pfam" id="PF09339">
    <property type="entry name" value="HTH_IclR"/>
    <property type="match status" value="1"/>
</dbReference>
<dbReference type="InterPro" id="IPR029016">
    <property type="entry name" value="GAF-like_dom_sf"/>
</dbReference>
<comment type="caution">
    <text evidence="6">The sequence shown here is derived from an EMBL/GenBank/DDBJ whole genome shotgun (WGS) entry which is preliminary data.</text>
</comment>
<dbReference type="RefSeq" id="WP_119552760.1">
    <property type="nucleotide sequence ID" value="NZ_QXMN01000005.1"/>
</dbReference>
<evidence type="ECO:0000256" key="3">
    <source>
        <dbReference type="ARBA" id="ARBA00023163"/>
    </source>
</evidence>
<protein>
    <submittedName>
        <fullName evidence="6">IclR family transcriptional regulator</fullName>
    </submittedName>
</protein>
<organism evidence="6 7">
    <name type="scientific">Acidovorax cavernicola</name>
    <dbReference type="NCBI Taxonomy" id="1675792"/>
    <lineage>
        <taxon>Bacteria</taxon>
        <taxon>Pseudomonadati</taxon>
        <taxon>Pseudomonadota</taxon>
        <taxon>Betaproteobacteria</taxon>
        <taxon>Burkholderiales</taxon>
        <taxon>Comamonadaceae</taxon>
        <taxon>Acidovorax</taxon>
    </lineage>
</organism>